<dbReference type="InterPro" id="IPR020841">
    <property type="entry name" value="PKS_Beta-ketoAc_synthase_dom"/>
</dbReference>
<dbReference type="PROSITE" id="PS00012">
    <property type="entry name" value="PHOSPHOPANTETHEINE"/>
    <property type="match status" value="1"/>
</dbReference>
<dbReference type="Pfam" id="PF08659">
    <property type="entry name" value="KR"/>
    <property type="match status" value="2"/>
</dbReference>
<feature type="domain" description="Carrier" evidence="24">
    <location>
        <begin position="646"/>
        <end position="721"/>
    </location>
</feature>
<keyword evidence="4" id="KW-0596">Phosphopantetheine</keyword>
<feature type="compositionally biased region" description="Basic and acidic residues" evidence="23">
    <location>
        <begin position="526"/>
        <end position="536"/>
    </location>
</feature>
<dbReference type="InterPro" id="IPR014030">
    <property type="entry name" value="Ketoacyl_synth_N"/>
</dbReference>
<dbReference type="FunFam" id="3.40.47.10:FF:000042">
    <property type="entry name" value="Polyketide synthase Pks13"/>
    <property type="match status" value="1"/>
</dbReference>
<dbReference type="GO" id="GO:0071766">
    <property type="term" value="P:Actinobacterium-type cell wall biogenesis"/>
    <property type="evidence" value="ECO:0007669"/>
    <property type="project" value="UniProtKB-ARBA"/>
</dbReference>
<dbReference type="Pfam" id="PF00698">
    <property type="entry name" value="Acyl_transf_1"/>
    <property type="match status" value="1"/>
</dbReference>
<dbReference type="GO" id="GO:0004312">
    <property type="term" value="F:fatty acid synthase activity"/>
    <property type="evidence" value="ECO:0007669"/>
    <property type="project" value="TreeGrafter"/>
</dbReference>
<dbReference type="GO" id="GO:0031177">
    <property type="term" value="F:phosphopantetheine binding"/>
    <property type="evidence" value="ECO:0007669"/>
    <property type="project" value="InterPro"/>
</dbReference>
<dbReference type="Gene3D" id="3.30.300.30">
    <property type="match status" value="1"/>
</dbReference>
<dbReference type="InterPro" id="IPR057326">
    <property type="entry name" value="KR_dom"/>
</dbReference>
<evidence type="ECO:0000256" key="1">
    <source>
        <dbReference type="ARBA" id="ARBA00001937"/>
    </source>
</evidence>
<dbReference type="Pfam" id="PF00501">
    <property type="entry name" value="AMP-binding"/>
    <property type="match status" value="1"/>
</dbReference>
<name>A0A975BTL1_9BACT</name>
<dbReference type="SUPFAM" id="SSF56801">
    <property type="entry name" value="Acetyl-CoA synthetase-like"/>
    <property type="match status" value="1"/>
</dbReference>
<evidence type="ECO:0000256" key="23">
    <source>
        <dbReference type="SAM" id="MobiDB-lite"/>
    </source>
</evidence>
<evidence type="ECO:0000256" key="9">
    <source>
        <dbReference type="ARBA" id="ARBA00022857"/>
    </source>
</evidence>
<comment type="similarity">
    <text evidence="3">Belongs to the ATP-dependent AMP-binding enzyme family.</text>
</comment>
<dbReference type="Gene3D" id="3.30.70.250">
    <property type="entry name" value="Malonyl-CoA ACP transacylase, ACP-binding"/>
    <property type="match status" value="1"/>
</dbReference>
<dbReference type="InterPro" id="IPR016035">
    <property type="entry name" value="Acyl_Trfase/lysoPLipase"/>
</dbReference>
<dbReference type="SUPFAM" id="SSF47336">
    <property type="entry name" value="ACP-like"/>
    <property type="match status" value="2"/>
</dbReference>
<dbReference type="SUPFAM" id="SSF52151">
    <property type="entry name" value="FabD/lysophospholipase-like"/>
    <property type="match status" value="1"/>
</dbReference>
<dbReference type="Pfam" id="PF00550">
    <property type="entry name" value="PP-binding"/>
    <property type="match status" value="2"/>
</dbReference>
<evidence type="ECO:0000259" key="24">
    <source>
        <dbReference type="PROSITE" id="PS50075"/>
    </source>
</evidence>
<dbReference type="CDD" id="cd05931">
    <property type="entry name" value="FAAL"/>
    <property type="match status" value="1"/>
</dbReference>
<feature type="region of interest" description="Disordered" evidence="23">
    <location>
        <begin position="520"/>
        <end position="550"/>
    </location>
</feature>
<dbReference type="FunFam" id="3.40.50.12780:FF:000013">
    <property type="entry name" value="Long-chain-fatty-acid--AMP ligase FadD32"/>
    <property type="match status" value="1"/>
</dbReference>
<evidence type="ECO:0000256" key="5">
    <source>
        <dbReference type="ARBA" id="ARBA00022553"/>
    </source>
</evidence>
<comment type="function">
    <text evidence="17">Part of the PpsABCDE complex involved in the biosynthesis of the lipid core common to phthiocerols and phenolphthiocerols by successive additions of malonyl-CoA or methylmalonyl-CoA extender units. PpsA can accept as substrate the activated forms of either icosanoyl (C20), docosanoyl (C22) or lignoceroyl (C24) groups from FadD26, or a (4-hydroxyphenyl)-C17 or (4-hydroxyphenyl)-C19 fatty acyl from FadD29. PpsA initiates the biosynthesis and extends its substrate using a malonyl-CoA extender unit. The PpsB and PpsC proteins add the second and third malonyl-CoA extender units. PpsD adds an (R)-methylmalonyl unit and PpsE adds a second (R)-methylmalonyl unit. The incorporation of the methylmalonyl units results in formation of two branched methyl groups in the elongated product.</text>
</comment>
<evidence type="ECO:0000313" key="26">
    <source>
        <dbReference type="EMBL" id="QTA91519.1"/>
    </source>
</evidence>
<keyword evidence="5" id="KW-0597">Phosphoprotein</keyword>
<dbReference type="GO" id="GO:0034081">
    <property type="term" value="C:polyketide synthase complex"/>
    <property type="evidence" value="ECO:0007669"/>
    <property type="project" value="UniProtKB-ARBA"/>
</dbReference>
<keyword evidence="12" id="KW-0511">Multifunctional enzyme</keyword>
<keyword evidence="11" id="KW-0443">Lipid metabolism</keyword>
<dbReference type="InterPro" id="IPR020845">
    <property type="entry name" value="AMP-binding_CS"/>
</dbReference>
<dbReference type="FunFam" id="1.10.1200.10:FF:000005">
    <property type="entry name" value="Nonribosomal peptide synthetase 1"/>
    <property type="match status" value="1"/>
</dbReference>
<dbReference type="PROSITE" id="PS00606">
    <property type="entry name" value="KS3_1"/>
    <property type="match status" value="1"/>
</dbReference>
<comment type="catalytic activity">
    <reaction evidence="13">
        <text>17-(4-hydroxyphenyl)heptadecanoyl-[(phenol)carboxyphthiodiolenone synthase] + 2 (S)-methylmalonyl-CoA + 3 malonyl-CoA + 5 NADPH + 10 H(+) = C35-(phenol)carboxyphthiodiolenone-[(phenol)carboxyphthiodiolenone synthase] + 5 CO2 + 5 NADP(+) + 5 CoA + 2 H2O</text>
        <dbReference type="Rhea" id="RHEA:57756"/>
        <dbReference type="Rhea" id="RHEA-COMP:14272"/>
        <dbReference type="Rhea" id="RHEA-COMP:14989"/>
        <dbReference type="ChEBI" id="CHEBI:15377"/>
        <dbReference type="ChEBI" id="CHEBI:15378"/>
        <dbReference type="ChEBI" id="CHEBI:16526"/>
        <dbReference type="ChEBI" id="CHEBI:57287"/>
        <dbReference type="ChEBI" id="CHEBI:57327"/>
        <dbReference type="ChEBI" id="CHEBI:57384"/>
        <dbReference type="ChEBI" id="CHEBI:57783"/>
        <dbReference type="ChEBI" id="CHEBI:58349"/>
        <dbReference type="ChEBI" id="CHEBI:133300"/>
        <dbReference type="ChEBI" id="CHEBI:142259"/>
        <dbReference type="EC" id="2.3.1.292"/>
    </reaction>
</comment>
<dbReference type="PROSITE" id="PS00455">
    <property type="entry name" value="AMP_BINDING"/>
    <property type="match status" value="1"/>
</dbReference>
<dbReference type="InterPro" id="IPR013968">
    <property type="entry name" value="PKS_KR"/>
</dbReference>
<evidence type="ECO:0000256" key="2">
    <source>
        <dbReference type="ARBA" id="ARBA00001957"/>
    </source>
</evidence>
<dbReference type="SMART" id="SM00823">
    <property type="entry name" value="PKS_PP"/>
    <property type="match status" value="2"/>
</dbReference>
<dbReference type="Gene3D" id="3.30.70.3290">
    <property type="match status" value="1"/>
</dbReference>
<dbReference type="InterPro" id="IPR009081">
    <property type="entry name" value="PP-bd_ACP"/>
</dbReference>
<dbReference type="InterPro" id="IPR014043">
    <property type="entry name" value="Acyl_transferase_dom"/>
</dbReference>
<evidence type="ECO:0000256" key="20">
    <source>
        <dbReference type="ARBA" id="ARBA00075053"/>
    </source>
</evidence>
<dbReference type="InterPro" id="IPR040097">
    <property type="entry name" value="FAAL/FAAC"/>
</dbReference>
<keyword evidence="27" id="KW-1185">Reference proteome</keyword>
<dbReference type="SUPFAM" id="SSF53335">
    <property type="entry name" value="S-adenosyl-L-methionine-dependent methyltransferases"/>
    <property type="match status" value="1"/>
</dbReference>
<dbReference type="Gene3D" id="3.40.366.10">
    <property type="entry name" value="Malonyl-Coenzyme A Acyl Carrier Protein, domain 2"/>
    <property type="match status" value="1"/>
</dbReference>
<feature type="domain" description="Ketosynthase family 3 (KS3)" evidence="25">
    <location>
        <begin position="746"/>
        <end position="1181"/>
    </location>
</feature>
<dbReference type="InterPro" id="IPR000873">
    <property type="entry name" value="AMP-dep_synth/lig_dom"/>
</dbReference>
<organism evidence="26 27">
    <name type="scientific">Desulfonema magnum</name>
    <dbReference type="NCBI Taxonomy" id="45655"/>
    <lineage>
        <taxon>Bacteria</taxon>
        <taxon>Pseudomonadati</taxon>
        <taxon>Thermodesulfobacteriota</taxon>
        <taxon>Desulfobacteria</taxon>
        <taxon>Desulfobacterales</taxon>
        <taxon>Desulfococcaceae</taxon>
        <taxon>Desulfonema</taxon>
    </lineage>
</organism>
<dbReference type="InterPro" id="IPR036291">
    <property type="entry name" value="NAD(P)-bd_dom_sf"/>
</dbReference>
<accession>A0A975BTL1</accession>
<sequence>MVDSSTKVIPSEFSNLTDILRYRAVHQPEKISYIFLKNGETEEARLTYEELERKVRSIAALLQSSGVAAGERALLLYPPGLDYVAAFFGCLYAGVIAVPVYPPHPAKPERTMPRLRGIVKSARPYVSLTTTPILGMIESSFSQDPDFGKMRWLATDNITHDLASDWQEPKLSSDTLAFLQYTSGSTGNPKGVMVSHGNLMHNERMLQEAFKLTEDSTIVVWLPLYHDMGLIGNVLYALYIGTPCVLMSPAAFLQKPFRWLQAISRYNAAFSGGPNFAYDLCTRKITPEQRKNLDLSCWESAFNGAEPVRADTLERFSAAFESCGFQRETAYPCYGLAETTLIVSGGRKQDPPIFGTFDKEALKQRQVAISSEGDYTLVGCGNTLYDQHIVIVNPDTLEPCQPNEIGEIWVSGKNVARGYWEKPKETKQTFRAYFSDTGKGPFLRTGDLGFFSHGALFIAGRLKDVIIVRGRNYYPQDIELTAERSYPRLRPGCSAAFQVEADGKEHLVIVAEVERRFKERRRRSGKKEYNGEERRGSSRRKLTVLPEHIPDDRTSLDAESAFGAIRRAVAKEHELEVYGIALLKVGSVPKTSSGKIRRHACKTKFLDQTLNMVAKDILKDTEPSDIKAFPDRERLLNMPPEEQQAITESYLQDMVSVIFKDVLGGKTAGIHDNLFDIGGHSLLIIRLQNKLQEVFNNDIPIANFFRYPTIADMAQYLTRKSDPETSSDIRHICDRVRMWRTAEKERFPIAIIGMAGRFPGAETLDEFWENLRDGKESVSFFTDEELTASGADPMLLHTPGYVRAGAVMKDIEMFDASFFGFSPKEARLTDPQHRLFLECAWETLENAGYDTETYDGRIGVYAGAAMNTYLFKNLMQNSDLIKSADDFQLVIGNDKDYLSTRVSYKLNLKGPSVNVATACSTSLVAVSLACQSLWNHQCDMALAGGVSVRVEQEKGYIYHEGGIPSPDGHCRAFDADAKGTVLNASGMGSVLLKRLEDALADGDCIHAVIRGTAVNNDGSLKVGYTAPGAEGQAEVITEAQAMAGTDPETITYIETHGTGTVLGDPVEIMALTQAFRSMSESKQTPFKKGFCAIGSVKTNIGHLDAASGAAGLIKTVLAMKHRMIPPSLNFERPNPEIDFTNSPFHVSTKLSEWKTAEGIPRRAGVSSFGIGGTNAHVVVEEAPLTGISGTFRPWSLLVLSAKTPSALDTATENLVRHLKAHPDLHLADVAYTLQVGRKAFSHRRMLVCQDTNDALAPLDTKDPKRVFTNFREPADRPVAFMFSGQGAQYENMGLELYRTEQTFRDQVDLCSELLRPYLGSDIRQILYPSVVSGQLQDTADNEQRTIDQTAIAQPALFVAEYALARLWMEWGVHPRAMIGHSIGEYVAACLAGVFSLEDALSLVAARAQMMQELPRGGMIAVPLSEQDVLPLLLPSLSLAAVNGPCQCVISGPAEKMEILQHRLGEQGTEYRRLHTSHAFHSDMTEAIMKPFAEQVRKVRLTPPKTPYISNVTGTWITPSEATDPDYWARHLRQTVRFSEGLRLLMKNPQQILLEIGPGRTLTTFAMQHPDRSPEQVMLTSVRHPQDNQSDSAFLLTTLGKLWLSGANIRWSGVQSREKRHRLPLPTYPFERQRYWIEPGNRESRAHQDQVSAFKSQLSKKPDIADWFYVPSWKRVPLAIGQPLAVRQEPTDNWLIFVDECGLGEQLAKQLKADGQKVIIVKNGPSFAKQEIPECQSCTLAYTLNPEQQEGYDALFNELRTYDSIPRHIAHLWNVSDKFINYQESEIKNFKSQMQWVDNAQYLGFYSLLFLAQAIGRQNITDTLQIAVISNNMQEVNPGDLRCPEKATSMGLVRVIPQEYPNISCRNIDVVISDAEAEKHRLAGHLLAELATTSPDPVVAYRGDYRWVQTFEPVRLEPRAQGTAPLREKGVYMITGGLGGVGSELAEYLARTVHAKLVLVGRTELPPREEWDEWLSATYDEPQNGPETDIEKEADFILQREDALRHALGIREISSYDGLEKTLDELCASYIYDYFSSSHTDMKKGQAYLAEELRDKLKVLPKFNKFYDFFIRVLARDAIIRVKDQNIIFLKTREEIRDPEVLKKEAEARYPEFKGMFSLLDHCVRHYPQALSGETEAISVLFPGGNSELVEDFVKAEAENGTSRLCKTLLQEIISKILTRTPGRSIRLLEIGAGTGELTKVIAPALINQNVEYYFTDIGKSFVIKAQKDAEANGFNFMKFGVLDISQDPVRQGYDAHSFDMIFGLNVVHATKHIRETTTHLRNLLIPGGILALIETVKPRPVIDMVWGLAEGWWYFEDEDIRKKSPLLTPEKWEELLQKEGFRHVKAYPQDKEKRRSADFGLILAQERTDIAGYSGPGRVSKDQSIQNKIKRLIKSEAAGGEVLTIQADVSDIEQMQSAITKAYEHFGRIDGVIHGAGIEGGGAIQLKTCEAATNEFDSKIKGTLVLHSLFQDVPSDFFLLCSSLTSVAGGFGQVGYCGANAFLDNFAHLDLSHKTVSVNWDRWQNLGMATDVELRHHLISGEELPEGMNAEEGMEAFSRILFRGDLPQILVSPRDLMTSLTMQDNAFVSGSAEKAVRSGQFRQSHPRPPLNTPYAPPVNDIHEDLVRIWQEVLGISRIGIHDDFFELGGDSLIGTQIISRLREAFDLELSPGTLFENPTIASLATLIKMTRVLEEPFVGSDAYDKERGIIYDIA</sequence>
<comment type="catalytic activity">
    <reaction evidence="15">
        <text>docosanoyl-[(phenol)carboxyphthiodiolenone synthase] + 2 (S)-methylmalonyl-CoA + 3 malonyl-CoA + 5 NADPH + 10 H(+) = C34-carboxyphthiodiolenone-[(phenol)carboxyphthiodiolenone synthase] + 5 CO2 + 5 NADP(+) + 5 CoA + 2 H2O</text>
        <dbReference type="Rhea" id="RHEA:57752"/>
        <dbReference type="Rhea" id="RHEA-COMP:14987"/>
        <dbReference type="Rhea" id="RHEA-COMP:14988"/>
        <dbReference type="ChEBI" id="CHEBI:15377"/>
        <dbReference type="ChEBI" id="CHEBI:15378"/>
        <dbReference type="ChEBI" id="CHEBI:16526"/>
        <dbReference type="ChEBI" id="CHEBI:57287"/>
        <dbReference type="ChEBI" id="CHEBI:57327"/>
        <dbReference type="ChEBI" id="CHEBI:57384"/>
        <dbReference type="ChEBI" id="CHEBI:57783"/>
        <dbReference type="ChEBI" id="CHEBI:58349"/>
        <dbReference type="ChEBI" id="CHEBI:142237"/>
        <dbReference type="ChEBI" id="CHEBI:142238"/>
        <dbReference type="EC" id="2.3.1.292"/>
    </reaction>
</comment>
<evidence type="ECO:0000256" key="17">
    <source>
        <dbReference type="ARBA" id="ARBA00058455"/>
    </source>
</evidence>
<dbReference type="EC" id="2.3.1.292" evidence="18"/>
<dbReference type="InterPro" id="IPR016039">
    <property type="entry name" value="Thiolase-like"/>
</dbReference>
<keyword evidence="10" id="KW-0560">Oxidoreductase</keyword>
<evidence type="ECO:0000256" key="3">
    <source>
        <dbReference type="ARBA" id="ARBA00006432"/>
    </source>
</evidence>
<dbReference type="Pfam" id="PF00109">
    <property type="entry name" value="ketoacyl-synt"/>
    <property type="match status" value="1"/>
</dbReference>
<dbReference type="InterPro" id="IPR001227">
    <property type="entry name" value="Ac_transferase_dom_sf"/>
</dbReference>
<dbReference type="GO" id="GO:0004315">
    <property type="term" value="F:3-oxoacyl-[acyl-carrier-protein] synthase activity"/>
    <property type="evidence" value="ECO:0007669"/>
    <property type="project" value="InterPro"/>
</dbReference>
<comment type="cofactor">
    <cofactor evidence="1">
        <name>NADP(+)</name>
        <dbReference type="ChEBI" id="CHEBI:58349"/>
    </cofactor>
</comment>
<keyword evidence="6" id="KW-0808">Transferase</keyword>
<evidence type="ECO:0000256" key="12">
    <source>
        <dbReference type="ARBA" id="ARBA00023268"/>
    </source>
</evidence>
<dbReference type="InterPro" id="IPR013217">
    <property type="entry name" value="Methyltransf_12"/>
</dbReference>
<dbReference type="InterPro" id="IPR050091">
    <property type="entry name" value="PKS_NRPS_Biosynth_Enz"/>
</dbReference>
<dbReference type="PROSITE" id="PS52004">
    <property type="entry name" value="KS3_2"/>
    <property type="match status" value="1"/>
</dbReference>
<dbReference type="PROSITE" id="PS50075">
    <property type="entry name" value="CARRIER"/>
    <property type="match status" value="2"/>
</dbReference>
<keyword evidence="9" id="KW-0521">NADP</keyword>
<dbReference type="CDD" id="cd02440">
    <property type="entry name" value="AdoMet_MTases"/>
    <property type="match status" value="1"/>
</dbReference>
<evidence type="ECO:0000256" key="22">
    <source>
        <dbReference type="ARBA" id="ARBA00084020"/>
    </source>
</evidence>
<evidence type="ECO:0000256" key="8">
    <source>
        <dbReference type="ARBA" id="ARBA00022832"/>
    </source>
</evidence>
<dbReference type="PANTHER" id="PTHR43775">
    <property type="entry name" value="FATTY ACID SYNTHASE"/>
    <property type="match status" value="1"/>
</dbReference>
<dbReference type="Proteomes" id="UP000663722">
    <property type="component" value="Chromosome"/>
</dbReference>
<dbReference type="InterPro" id="IPR029063">
    <property type="entry name" value="SAM-dependent_MTases_sf"/>
</dbReference>
<evidence type="ECO:0000256" key="4">
    <source>
        <dbReference type="ARBA" id="ARBA00022450"/>
    </source>
</evidence>
<dbReference type="GO" id="GO:0016491">
    <property type="term" value="F:oxidoreductase activity"/>
    <property type="evidence" value="ECO:0007669"/>
    <property type="project" value="UniProtKB-KW"/>
</dbReference>
<dbReference type="Gene3D" id="3.40.47.10">
    <property type="match status" value="1"/>
</dbReference>
<dbReference type="EMBL" id="CP061800">
    <property type="protein sequence ID" value="QTA91519.1"/>
    <property type="molecule type" value="Genomic_DNA"/>
</dbReference>
<evidence type="ECO:0000256" key="16">
    <source>
        <dbReference type="ARBA" id="ARBA00052745"/>
    </source>
</evidence>
<evidence type="ECO:0000256" key="6">
    <source>
        <dbReference type="ARBA" id="ARBA00022679"/>
    </source>
</evidence>
<dbReference type="InterPro" id="IPR042099">
    <property type="entry name" value="ANL_N_sf"/>
</dbReference>
<dbReference type="Pfam" id="PF08242">
    <property type="entry name" value="Methyltransf_12"/>
    <property type="match status" value="1"/>
</dbReference>
<dbReference type="PANTHER" id="PTHR43775:SF51">
    <property type="entry name" value="INACTIVE PHENOLPHTHIOCEROL SYNTHESIS POLYKETIDE SYNTHASE TYPE I PKS1-RELATED"/>
    <property type="match status" value="1"/>
</dbReference>
<evidence type="ECO:0000259" key="25">
    <source>
        <dbReference type="PROSITE" id="PS52004"/>
    </source>
</evidence>
<evidence type="ECO:0000256" key="14">
    <source>
        <dbReference type="ARBA" id="ARBA00051971"/>
    </source>
</evidence>
<dbReference type="InterPro" id="IPR049490">
    <property type="entry name" value="C883_1060-like_KR_N"/>
</dbReference>
<keyword evidence="8" id="KW-0276">Fatty acid metabolism</keyword>
<dbReference type="RefSeq" id="WP_207679265.1">
    <property type="nucleotide sequence ID" value="NZ_CP061800.1"/>
</dbReference>
<gene>
    <name evidence="26" type="ORF">dnm_075880</name>
</gene>
<evidence type="ECO:0000256" key="11">
    <source>
        <dbReference type="ARBA" id="ARBA00023098"/>
    </source>
</evidence>
<dbReference type="Gene3D" id="3.40.50.12780">
    <property type="entry name" value="N-terminal domain of ligase-like"/>
    <property type="match status" value="1"/>
</dbReference>
<dbReference type="SMART" id="SM00825">
    <property type="entry name" value="PKS_KS"/>
    <property type="match status" value="1"/>
</dbReference>
<dbReference type="InterPro" id="IPR020806">
    <property type="entry name" value="PKS_PP-bd"/>
</dbReference>
<dbReference type="InterPro" id="IPR006162">
    <property type="entry name" value="Ppantetheine_attach_site"/>
</dbReference>
<dbReference type="Gene3D" id="3.40.50.720">
    <property type="entry name" value="NAD(P)-binding Rossmann-like Domain"/>
    <property type="match status" value="2"/>
</dbReference>
<evidence type="ECO:0000256" key="18">
    <source>
        <dbReference type="ARBA" id="ARBA00066974"/>
    </source>
</evidence>
<dbReference type="SMART" id="SM00827">
    <property type="entry name" value="PKS_AT"/>
    <property type="match status" value="1"/>
</dbReference>
<comment type="catalytic activity">
    <reaction evidence="16">
        <text>icosanoyl-[(phenol)carboxyphthiodiolenone synthase] + 2 (S)-methylmalonyl-CoA + 3 malonyl-CoA + 5 NADPH + 10 H(+) = C32-carboxyphthiodiolenone-[(phenol)carboxyphthiodiolenone synthase] + 5 CO2 + 5 NADP(+) + 5 CoA + 2 H2O</text>
        <dbReference type="Rhea" id="RHEA:57748"/>
        <dbReference type="Rhea" id="RHEA-COMP:14985"/>
        <dbReference type="Rhea" id="RHEA-COMP:14986"/>
        <dbReference type="ChEBI" id="CHEBI:15377"/>
        <dbReference type="ChEBI" id="CHEBI:15378"/>
        <dbReference type="ChEBI" id="CHEBI:16526"/>
        <dbReference type="ChEBI" id="CHEBI:57287"/>
        <dbReference type="ChEBI" id="CHEBI:57327"/>
        <dbReference type="ChEBI" id="CHEBI:57384"/>
        <dbReference type="ChEBI" id="CHEBI:57783"/>
        <dbReference type="ChEBI" id="CHEBI:58349"/>
        <dbReference type="ChEBI" id="CHEBI:87848"/>
        <dbReference type="ChEBI" id="CHEBI:142236"/>
        <dbReference type="EC" id="2.3.1.292"/>
    </reaction>
</comment>
<evidence type="ECO:0000256" key="19">
    <source>
        <dbReference type="ARBA" id="ARBA00073623"/>
    </source>
</evidence>
<dbReference type="SMART" id="SM00822">
    <property type="entry name" value="PKS_KR"/>
    <property type="match status" value="1"/>
</dbReference>
<dbReference type="InterPro" id="IPR018201">
    <property type="entry name" value="Ketoacyl_synth_AS"/>
</dbReference>
<dbReference type="KEGG" id="dmm:dnm_075880"/>
<dbReference type="InterPro" id="IPR016036">
    <property type="entry name" value="Malonyl_transacylase_ACP-bd"/>
</dbReference>
<dbReference type="InterPro" id="IPR014031">
    <property type="entry name" value="Ketoacyl_synth_C"/>
</dbReference>
<evidence type="ECO:0000313" key="27">
    <source>
        <dbReference type="Proteomes" id="UP000663722"/>
    </source>
</evidence>
<dbReference type="Gene3D" id="1.10.1200.10">
    <property type="entry name" value="ACP-like"/>
    <property type="match status" value="2"/>
</dbReference>
<keyword evidence="7" id="KW-0677">Repeat</keyword>
<dbReference type="Pfam" id="PF21394">
    <property type="entry name" value="Beta-ketacyl_N"/>
    <property type="match status" value="1"/>
</dbReference>
<dbReference type="InterPro" id="IPR036736">
    <property type="entry name" value="ACP-like_sf"/>
</dbReference>
<evidence type="ECO:0000256" key="10">
    <source>
        <dbReference type="ARBA" id="ARBA00023002"/>
    </source>
</evidence>
<comment type="catalytic activity">
    <reaction evidence="14">
        <text>19-(4-hydroxyphenyl)nonadecanoyl-[(phenol)carboxyphthiodiolenone synthase] + 2 (S)-methylmalonyl-CoA + 3 malonyl-CoA + 5 NADPH + 10 H(+) = C37-(phenol)carboxyphthiodiolenone-[(phenol)carboxyphthiodiolenone synthase] + 5 CO2 + 5 NADP(+) + 5 CoA + 2 H2O</text>
        <dbReference type="Rhea" id="RHEA:57760"/>
        <dbReference type="Rhea" id="RHEA-COMP:14273"/>
        <dbReference type="Rhea" id="RHEA-COMP:14990"/>
        <dbReference type="ChEBI" id="CHEBI:15377"/>
        <dbReference type="ChEBI" id="CHEBI:15378"/>
        <dbReference type="ChEBI" id="CHEBI:16526"/>
        <dbReference type="ChEBI" id="CHEBI:57287"/>
        <dbReference type="ChEBI" id="CHEBI:57327"/>
        <dbReference type="ChEBI" id="CHEBI:57384"/>
        <dbReference type="ChEBI" id="CHEBI:57783"/>
        <dbReference type="ChEBI" id="CHEBI:58349"/>
        <dbReference type="ChEBI" id="CHEBI:133301"/>
        <dbReference type="ChEBI" id="CHEBI:142260"/>
        <dbReference type="EC" id="2.3.1.292"/>
    </reaction>
</comment>
<protein>
    <recommendedName>
        <fullName evidence="19">Phenolphthiocerol/phthiocerol polyketide synthase subunit E</fullName>
        <ecNumber evidence="18">2.3.1.292</ecNumber>
    </recommendedName>
    <alternativeName>
        <fullName evidence="21">(Phenol)carboxyphthiodiolenone synthase subunit E</fullName>
    </alternativeName>
    <alternativeName>
        <fullName evidence="22">Beta-ketoacyl-acyl-carrier-protein synthase I</fullName>
    </alternativeName>
    <alternativeName>
        <fullName evidence="20">Phthiocerol synthesis polyketide synthase type I PpsE</fullName>
    </alternativeName>
</protein>
<evidence type="ECO:0000256" key="13">
    <source>
        <dbReference type="ARBA" id="ARBA00050973"/>
    </source>
</evidence>
<reference evidence="26" key="1">
    <citation type="journal article" date="2021" name="Microb. Physiol.">
        <title>Proteogenomic Insights into the Physiology of Marine, Sulfate-Reducing, Filamentous Desulfonema limicola and Desulfonema magnum.</title>
        <authorList>
            <person name="Schnaars V."/>
            <person name="Wohlbrand L."/>
            <person name="Scheve S."/>
            <person name="Hinrichs C."/>
            <person name="Reinhardt R."/>
            <person name="Rabus R."/>
        </authorList>
    </citation>
    <scope>NUCLEOTIDE SEQUENCE</scope>
    <source>
        <strain evidence="26">4be13</strain>
    </source>
</reference>
<dbReference type="Gene3D" id="3.40.50.150">
    <property type="entry name" value="Vaccinia Virus protein VP39"/>
    <property type="match status" value="1"/>
</dbReference>
<dbReference type="GO" id="GO:0006633">
    <property type="term" value="P:fatty acid biosynthetic process"/>
    <property type="evidence" value="ECO:0007669"/>
    <property type="project" value="InterPro"/>
</dbReference>
<evidence type="ECO:0000256" key="7">
    <source>
        <dbReference type="ARBA" id="ARBA00022737"/>
    </source>
</evidence>
<evidence type="ECO:0000256" key="15">
    <source>
        <dbReference type="ARBA" id="ARBA00052119"/>
    </source>
</evidence>
<dbReference type="SUPFAM" id="SSF53901">
    <property type="entry name" value="Thiolase-like"/>
    <property type="match status" value="1"/>
</dbReference>
<dbReference type="Pfam" id="PF02801">
    <property type="entry name" value="Ketoacyl-synt_C"/>
    <property type="match status" value="1"/>
</dbReference>
<dbReference type="InterPro" id="IPR045851">
    <property type="entry name" value="AMP-bd_C_sf"/>
</dbReference>
<evidence type="ECO:0000256" key="21">
    <source>
        <dbReference type="ARBA" id="ARBA00078169"/>
    </source>
</evidence>
<proteinExistence type="inferred from homology"/>
<dbReference type="SUPFAM" id="SSF51735">
    <property type="entry name" value="NAD(P)-binding Rossmann-fold domains"/>
    <property type="match status" value="2"/>
</dbReference>
<feature type="domain" description="Carrier" evidence="24">
    <location>
        <begin position="2616"/>
        <end position="2691"/>
    </location>
</feature>
<dbReference type="SUPFAM" id="SSF55048">
    <property type="entry name" value="Probable ACP-binding domain of malonyl-CoA ACP transacylase"/>
    <property type="match status" value="1"/>
</dbReference>
<dbReference type="CDD" id="cd00833">
    <property type="entry name" value="PKS"/>
    <property type="match status" value="1"/>
</dbReference>
<dbReference type="Pfam" id="PF22621">
    <property type="entry name" value="CurL-like_PKS_C"/>
    <property type="match status" value="1"/>
</dbReference>
<comment type="cofactor">
    <cofactor evidence="2">
        <name>pantetheine 4'-phosphate</name>
        <dbReference type="ChEBI" id="CHEBI:47942"/>
    </cofactor>
</comment>